<dbReference type="EMBL" id="JAFLVR010000001">
    <property type="protein sequence ID" value="MBO0450802.1"/>
    <property type="molecule type" value="Genomic_DNA"/>
</dbReference>
<feature type="domain" description="Inosine/uridine-preferring nucleoside hydrolase" evidence="3">
    <location>
        <begin position="70"/>
        <end position="253"/>
    </location>
</feature>
<dbReference type="Pfam" id="PF01156">
    <property type="entry name" value="IU_nuc_hydro"/>
    <property type="match status" value="1"/>
</dbReference>
<keyword evidence="1 4" id="KW-0378">Hydrolase</keyword>
<reference evidence="4 5" key="1">
    <citation type="submission" date="2021-03" db="EMBL/GenBank/DDBJ databases">
        <title>Enterococcal diversity collection.</title>
        <authorList>
            <person name="Gilmore M.S."/>
            <person name="Schwartzman J."/>
            <person name="Van Tyne D."/>
            <person name="Martin M."/>
            <person name="Earl A.M."/>
            <person name="Manson A.L."/>
            <person name="Straub T."/>
            <person name="Salamzade R."/>
            <person name="Saavedra J."/>
            <person name="Lebreton F."/>
            <person name="Prichula J."/>
            <person name="Schaufler K."/>
            <person name="Gaca A."/>
            <person name="Sgardioli B."/>
            <person name="Wagenaar J."/>
            <person name="Strong T."/>
        </authorList>
    </citation>
    <scope>NUCLEOTIDE SEQUENCE [LARGE SCALE GENOMIC DNA]</scope>
    <source>
        <strain evidence="4 5">MJM16</strain>
    </source>
</reference>
<dbReference type="InterPro" id="IPR036452">
    <property type="entry name" value="Ribo_hydro-like"/>
</dbReference>
<gene>
    <name evidence="4" type="ORF">JZO85_00885</name>
</gene>
<dbReference type="Gene3D" id="3.90.245.10">
    <property type="entry name" value="Ribonucleoside hydrolase-like"/>
    <property type="match status" value="2"/>
</dbReference>
<evidence type="ECO:0000259" key="3">
    <source>
        <dbReference type="Pfam" id="PF01156"/>
    </source>
</evidence>
<name>A0ABS3HBG0_9ENTE</name>
<evidence type="ECO:0000313" key="4">
    <source>
        <dbReference type="EMBL" id="MBO0450802.1"/>
    </source>
</evidence>
<comment type="caution">
    <text evidence="4">The sequence shown here is derived from an EMBL/GenBank/DDBJ whole genome shotgun (WGS) entry which is preliminary data.</text>
</comment>
<evidence type="ECO:0000256" key="1">
    <source>
        <dbReference type="ARBA" id="ARBA00022801"/>
    </source>
</evidence>
<proteinExistence type="predicted"/>
<evidence type="ECO:0000256" key="2">
    <source>
        <dbReference type="ARBA" id="ARBA00023295"/>
    </source>
</evidence>
<keyword evidence="2" id="KW-0326">Glycosidase</keyword>
<organism evidence="4 5">
    <name type="scientific">Candidatus Enterococcus murrayae</name>
    <dbReference type="NCBI Taxonomy" id="2815321"/>
    <lineage>
        <taxon>Bacteria</taxon>
        <taxon>Bacillati</taxon>
        <taxon>Bacillota</taxon>
        <taxon>Bacilli</taxon>
        <taxon>Lactobacillales</taxon>
        <taxon>Enterococcaceae</taxon>
        <taxon>Enterococcus</taxon>
    </lineage>
</organism>
<keyword evidence="5" id="KW-1185">Reference proteome</keyword>
<protein>
    <submittedName>
        <fullName evidence="4">Nucleoside hydrolase</fullName>
    </submittedName>
</protein>
<evidence type="ECO:0000313" key="5">
    <source>
        <dbReference type="Proteomes" id="UP000664495"/>
    </source>
</evidence>
<dbReference type="PANTHER" id="PTHR12304">
    <property type="entry name" value="INOSINE-URIDINE PREFERRING NUCLEOSIDE HYDROLASE"/>
    <property type="match status" value="1"/>
</dbReference>
<sequence length="283" mass="32030">MRKIIFDCDNTFGLLNRDIDDGLTLLYLLGAPIVDLLGVTLTFGNARLTEVAKITQEMKKRFELAFDFYPAANFLVEQVNRYPNEITILATGALTNLADAQEIDPAFFSKVHEIVLMGGTIEPLLVNQQKVAELNFSSDPIAAKAVLLSQARITVMNGHMTAEAFFSKKEMHEFLLSTANVITPEAQSWLSETLENWIKWNEKVFIFSGFCNWDVTTAVYLERPELFSDEYYFLSNEQPELSKGQMSLSDESKYIVKMPKKLLNISVFNQLVIKRMTAGLKSN</sequence>
<accession>A0ABS3HBG0</accession>
<dbReference type="InterPro" id="IPR023186">
    <property type="entry name" value="IUNH"/>
</dbReference>
<dbReference type="InterPro" id="IPR001910">
    <property type="entry name" value="Inosine/uridine_hydrolase_dom"/>
</dbReference>
<dbReference type="SUPFAM" id="SSF53590">
    <property type="entry name" value="Nucleoside hydrolase"/>
    <property type="match status" value="1"/>
</dbReference>
<dbReference type="RefSeq" id="WP_207106613.1">
    <property type="nucleotide sequence ID" value="NZ_JAFLVR010000001.1"/>
</dbReference>
<dbReference type="PANTHER" id="PTHR12304:SF4">
    <property type="entry name" value="URIDINE NUCLEOSIDASE"/>
    <property type="match status" value="1"/>
</dbReference>
<dbReference type="Proteomes" id="UP000664495">
    <property type="component" value="Unassembled WGS sequence"/>
</dbReference>
<dbReference type="GO" id="GO:0016787">
    <property type="term" value="F:hydrolase activity"/>
    <property type="evidence" value="ECO:0007669"/>
    <property type="project" value="UniProtKB-KW"/>
</dbReference>